<dbReference type="NCBIfam" id="NF006005">
    <property type="entry name" value="PRK08136.1"/>
    <property type="match status" value="1"/>
</dbReference>
<dbReference type="InterPro" id="IPR036320">
    <property type="entry name" value="Glycosyl_Trfase_fam3_N_dom_sf"/>
</dbReference>
<dbReference type="InterPro" id="IPR017459">
    <property type="entry name" value="Glycosyl_Trfase_fam3_N_dom"/>
</dbReference>
<dbReference type="GO" id="GO:0005829">
    <property type="term" value="C:cytosol"/>
    <property type="evidence" value="ECO:0007669"/>
    <property type="project" value="TreeGrafter"/>
</dbReference>
<dbReference type="Gene3D" id="3.40.1030.10">
    <property type="entry name" value="Nucleoside phosphorylase/phosphoribosyltransferase catalytic domain"/>
    <property type="match status" value="1"/>
</dbReference>
<organism evidence="4 5">
    <name type="scientific">Lampropedia hyalina DSM 16112</name>
    <dbReference type="NCBI Taxonomy" id="1122156"/>
    <lineage>
        <taxon>Bacteria</taxon>
        <taxon>Pseudomonadati</taxon>
        <taxon>Pseudomonadota</taxon>
        <taxon>Betaproteobacteria</taxon>
        <taxon>Burkholderiales</taxon>
        <taxon>Comamonadaceae</taxon>
        <taxon>Lampropedia</taxon>
    </lineage>
</organism>
<dbReference type="PANTHER" id="PTHR43285:SF4">
    <property type="entry name" value="TRANSFERASE"/>
    <property type="match status" value="1"/>
</dbReference>
<keyword evidence="5" id="KW-1185">Reference proteome</keyword>
<dbReference type="Pfam" id="PF02885">
    <property type="entry name" value="Glycos_trans_3N"/>
    <property type="match status" value="1"/>
</dbReference>
<dbReference type="STRING" id="1122156.SAMN02745117_00101"/>
<evidence type="ECO:0000313" key="5">
    <source>
        <dbReference type="Proteomes" id="UP000184327"/>
    </source>
</evidence>
<dbReference type="EMBL" id="FQUZ01000001">
    <property type="protein sequence ID" value="SHE30931.1"/>
    <property type="molecule type" value="Genomic_DNA"/>
</dbReference>
<feature type="domain" description="Glycosyl transferase family 3 N-terminal" evidence="3">
    <location>
        <begin position="6"/>
        <end position="69"/>
    </location>
</feature>
<sequence>MSISHYIKEIGRGRDGARALDRLHAADLFGRVLDRRVSDLEIGAFCVAMRIKGETAEEMAGFIDATRERMTLVPAAPTGRPTVVLPSYNGARKFPVLTPLLAQCLVNAGCRVIVHGMGTQEPGRVTSAQVLQAMQVPMLESVADVQDEHINYLPIAMLSPALHRLLEVRYTVGLRNSAHSLVKIINPCATRALVVGSYTHAEYLHAMNLIYREIAADALLLRGIEGESVADGRRVQAIDAYIGGLHQRLQEAQTGRITQVPDWPQDVSAPSTARYIQAVLAGDSPLPDPIQRQVVHIQHALRLMQGV</sequence>
<keyword evidence="1 4" id="KW-0328">Glycosyltransferase</keyword>
<dbReference type="OrthoDB" id="9768896at2"/>
<dbReference type="SUPFAM" id="SSF52418">
    <property type="entry name" value="Nucleoside phosphorylase/phosphoribosyltransferase catalytic domain"/>
    <property type="match status" value="1"/>
</dbReference>
<gene>
    <name evidence="4" type="ORF">SAMN02745117_00101</name>
</gene>
<dbReference type="RefSeq" id="WP_073353326.1">
    <property type="nucleotide sequence ID" value="NZ_FQUZ01000001.1"/>
</dbReference>
<evidence type="ECO:0000256" key="1">
    <source>
        <dbReference type="ARBA" id="ARBA00022676"/>
    </source>
</evidence>
<dbReference type="SUPFAM" id="SSF47648">
    <property type="entry name" value="Nucleoside phosphorylase/phosphoribosyltransferase N-terminal domain"/>
    <property type="match status" value="1"/>
</dbReference>
<evidence type="ECO:0000256" key="2">
    <source>
        <dbReference type="ARBA" id="ARBA00022679"/>
    </source>
</evidence>
<dbReference type="PANTHER" id="PTHR43285">
    <property type="entry name" value="ANTHRANILATE PHOSPHORIBOSYLTRANSFERASE"/>
    <property type="match status" value="1"/>
</dbReference>
<name>A0A1M4SFH1_9BURK</name>
<dbReference type="AlphaFoldDB" id="A0A1M4SFH1"/>
<evidence type="ECO:0000313" key="4">
    <source>
        <dbReference type="EMBL" id="SHE30931.1"/>
    </source>
</evidence>
<dbReference type="GO" id="GO:0004048">
    <property type="term" value="F:anthranilate phosphoribosyltransferase activity"/>
    <property type="evidence" value="ECO:0007669"/>
    <property type="project" value="InterPro"/>
</dbReference>
<accession>A0A1M4SFH1</accession>
<dbReference type="InterPro" id="IPR035902">
    <property type="entry name" value="Nuc_phospho_transferase"/>
</dbReference>
<dbReference type="Gene3D" id="1.20.970.10">
    <property type="entry name" value="Transferase, Pyrimidine Nucleoside Phosphorylase, Chain C"/>
    <property type="match status" value="1"/>
</dbReference>
<dbReference type="Proteomes" id="UP000184327">
    <property type="component" value="Unassembled WGS sequence"/>
</dbReference>
<protein>
    <submittedName>
        <fullName evidence="4">Anthranilate phosphoribosyltransferase</fullName>
    </submittedName>
</protein>
<dbReference type="GO" id="GO:0000162">
    <property type="term" value="P:L-tryptophan biosynthetic process"/>
    <property type="evidence" value="ECO:0007669"/>
    <property type="project" value="InterPro"/>
</dbReference>
<evidence type="ECO:0000259" key="3">
    <source>
        <dbReference type="Pfam" id="PF02885"/>
    </source>
</evidence>
<dbReference type="InterPro" id="IPR005940">
    <property type="entry name" value="Anthranilate_Pribosyl_Tfrase"/>
</dbReference>
<proteinExistence type="predicted"/>
<reference evidence="4 5" key="1">
    <citation type="submission" date="2016-11" db="EMBL/GenBank/DDBJ databases">
        <authorList>
            <person name="Jaros S."/>
            <person name="Januszkiewicz K."/>
            <person name="Wedrychowicz H."/>
        </authorList>
    </citation>
    <scope>NUCLEOTIDE SEQUENCE [LARGE SCALE GENOMIC DNA]</scope>
    <source>
        <strain evidence="4 5">DSM 16112</strain>
    </source>
</reference>
<keyword evidence="2 4" id="KW-0808">Transferase</keyword>